<dbReference type="EMBL" id="LAZR01041394">
    <property type="protein sequence ID" value="KKL12100.1"/>
    <property type="molecule type" value="Genomic_DNA"/>
</dbReference>
<name>A0A0F9ARM5_9ZZZZ</name>
<feature type="transmembrane region" description="Helical" evidence="1">
    <location>
        <begin position="124"/>
        <end position="146"/>
    </location>
</feature>
<keyword evidence="1" id="KW-0472">Membrane</keyword>
<accession>A0A0F9ARM5</accession>
<feature type="transmembrane region" description="Helical" evidence="1">
    <location>
        <begin position="9"/>
        <end position="30"/>
    </location>
</feature>
<keyword evidence="1" id="KW-0812">Transmembrane</keyword>
<proteinExistence type="predicted"/>
<dbReference type="AlphaFoldDB" id="A0A0F9ARM5"/>
<reference evidence="2" key="1">
    <citation type="journal article" date="2015" name="Nature">
        <title>Complex archaea that bridge the gap between prokaryotes and eukaryotes.</title>
        <authorList>
            <person name="Spang A."/>
            <person name="Saw J.H."/>
            <person name="Jorgensen S.L."/>
            <person name="Zaremba-Niedzwiedzka K."/>
            <person name="Martijn J."/>
            <person name="Lind A.E."/>
            <person name="van Eijk R."/>
            <person name="Schleper C."/>
            <person name="Guy L."/>
            <person name="Ettema T.J."/>
        </authorList>
    </citation>
    <scope>NUCLEOTIDE SEQUENCE</scope>
</reference>
<evidence type="ECO:0000256" key="1">
    <source>
        <dbReference type="SAM" id="Phobius"/>
    </source>
</evidence>
<organism evidence="2">
    <name type="scientific">marine sediment metagenome</name>
    <dbReference type="NCBI Taxonomy" id="412755"/>
    <lineage>
        <taxon>unclassified sequences</taxon>
        <taxon>metagenomes</taxon>
        <taxon>ecological metagenomes</taxon>
    </lineage>
</organism>
<protein>
    <submittedName>
        <fullName evidence="2">Uncharacterized protein</fullName>
    </submittedName>
</protein>
<keyword evidence="1" id="KW-1133">Transmembrane helix</keyword>
<sequence>MVDFKKDAWLYALIAAVLAIISILTPWGTLEMAGETLTSWMGGTVMSSTGDIPLAGISEGWNGAGLSLWTLGLVVASIAALLIYGVNSWRGNEFKWDWLIYAVTGIILFIFPILTLIMEGTSGAVIGFAPIGLIIAGIIAIGAFVVDKFLGKE</sequence>
<evidence type="ECO:0000313" key="2">
    <source>
        <dbReference type="EMBL" id="KKL12100.1"/>
    </source>
</evidence>
<feature type="transmembrane region" description="Helical" evidence="1">
    <location>
        <begin position="98"/>
        <end position="118"/>
    </location>
</feature>
<gene>
    <name evidence="2" type="ORF">LCGC14_2539160</name>
</gene>
<comment type="caution">
    <text evidence="2">The sequence shown here is derived from an EMBL/GenBank/DDBJ whole genome shotgun (WGS) entry which is preliminary data.</text>
</comment>
<feature type="transmembrane region" description="Helical" evidence="1">
    <location>
        <begin position="66"/>
        <end position="86"/>
    </location>
</feature>